<sequence length="209" mass="21391">MLAQFVLFDGFDPLDVVAPYEVVAAAGVSVELVSAEGPREVPSGVGAFALRAAARLDPRRADLVVVPGASGSATGGVDSIPAVLGKALETGLPALLRQAYERPGVTVATVCGGSMLLAMAGLIAGRHATTHYLGMERLKEAGVHAVEARVVDDGDLVSGGGVTSGLDVALYLLERELGPRIAHAVERVLVHERRGTVWRACGPAPALAG</sequence>
<reference evidence="2 3" key="1">
    <citation type="submission" date="2022-06" db="EMBL/GenBank/DDBJ databases">
        <title>Genomic Encyclopedia of Archaeal and Bacterial Type Strains, Phase II (KMG-II): from individual species to whole genera.</title>
        <authorList>
            <person name="Goeker M."/>
        </authorList>
    </citation>
    <scope>NUCLEOTIDE SEQUENCE [LARGE SCALE GENOMIC DNA]</scope>
    <source>
        <strain evidence="2 3">DSM 40477</strain>
    </source>
</reference>
<dbReference type="EMBL" id="JAMTCP010000004">
    <property type="protein sequence ID" value="MCP2257615.1"/>
    <property type="molecule type" value="Genomic_DNA"/>
</dbReference>
<dbReference type="PANTHER" id="PTHR43130">
    <property type="entry name" value="ARAC-FAMILY TRANSCRIPTIONAL REGULATOR"/>
    <property type="match status" value="1"/>
</dbReference>
<proteinExistence type="predicted"/>
<comment type="caution">
    <text evidence="2">The sequence shown here is derived from an EMBL/GenBank/DDBJ whole genome shotgun (WGS) entry which is preliminary data.</text>
</comment>
<dbReference type="InterPro" id="IPR002818">
    <property type="entry name" value="DJ-1/PfpI"/>
</dbReference>
<dbReference type="InterPro" id="IPR029062">
    <property type="entry name" value="Class_I_gatase-like"/>
</dbReference>
<dbReference type="SUPFAM" id="SSF52317">
    <property type="entry name" value="Class I glutamine amidotransferase-like"/>
    <property type="match status" value="1"/>
</dbReference>
<gene>
    <name evidence="2" type="ORF">LX15_001300</name>
</gene>
<dbReference type="Pfam" id="PF01965">
    <property type="entry name" value="DJ-1_PfpI"/>
    <property type="match status" value="1"/>
</dbReference>
<organism evidence="2 3">
    <name type="scientific">Streptoalloteichus tenebrarius (strain ATCC 17920 / DSM 40477 / JCM 4838 / CBS 697.72 / NBRC 16177 / NCIMB 11028 / NRRL B-12390 / A12253. 1 / ISP 5477)</name>
    <name type="common">Streptomyces tenebrarius</name>
    <dbReference type="NCBI Taxonomy" id="1933"/>
    <lineage>
        <taxon>Bacteria</taxon>
        <taxon>Bacillati</taxon>
        <taxon>Actinomycetota</taxon>
        <taxon>Actinomycetes</taxon>
        <taxon>Pseudonocardiales</taxon>
        <taxon>Pseudonocardiaceae</taxon>
        <taxon>Streptoalloteichus</taxon>
    </lineage>
</organism>
<evidence type="ECO:0000313" key="3">
    <source>
        <dbReference type="Proteomes" id="UP001205311"/>
    </source>
</evidence>
<evidence type="ECO:0000259" key="1">
    <source>
        <dbReference type="Pfam" id="PF01965"/>
    </source>
</evidence>
<dbReference type="Proteomes" id="UP001205311">
    <property type="component" value="Unassembled WGS sequence"/>
</dbReference>
<dbReference type="PANTHER" id="PTHR43130:SF2">
    <property type="entry name" value="DJ-1_PFPI DOMAIN-CONTAINING PROTEIN"/>
    <property type="match status" value="1"/>
</dbReference>
<evidence type="ECO:0000313" key="2">
    <source>
        <dbReference type="EMBL" id="MCP2257615.1"/>
    </source>
</evidence>
<dbReference type="InterPro" id="IPR052158">
    <property type="entry name" value="INH-QAR"/>
</dbReference>
<keyword evidence="3" id="KW-1185">Reference proteome</keyword>
<feature type="domain" description="DJ-1/PfpI" evidence="1">
    <location>
        <begin position="4"/>
        <end position="174"/>
    </location>
</feature>
<dbReference type="RefSeq" id="WP_253668558.1">
    <property type="nucleotide sequence ID" value="NZ_JAMTCP010000004.1"/>
</dbReference>
<protein>
    <submittedName>
        <fullName evidence="2">DJ-1/PfpI family protein</fullName>
    </submittedName>
</protein>
<accession>A0ABT1HQ79</accession>
<dbReference type="Gene3D" id="3.40.50.880">
    <property type="match status" value="1"/>
</dbReference>
<name>A0ABT1HQ79_STRSD</name>